<keyword evidence="12" id="KW-0999">Mitochondrion inner membrane</keyword>
<keyword evidence="5 12" id="KW-0812">Transmembrane</keyword>
<comment type="subcellular location">
    <subcellularLocation>
        <location evidence="12">Mitochondrion inner membrane</location>
        <topology evidence="12">Single-pass membrane protein</topology>
    </subcellularLocation>
    <subcellularLocation>
        <location evidence="1">Mitochondrion membrane</location>
        <topology evidence="1">Single-pass membrane protein</topology>
    </subcellularLocation>
</comment>
<dbReference type="Gene3D" id="3.10.450.320">
    <property type="entry name" value="Mitochondrial import inner membrane translocase subunit Tim21"/>
    <property type="match status" value="1"/>
</dbReference>
<evidence type="ECO:0000256" key="10">
    <source>
        <dbReference type="ARBA" id="ARBA00023128"/>
    </source>
</evidence>
<dbReference type="InterPro" id="IPR038552">
    <property type="entry name" value="Tim21_IMS_sf"/>
</dbReference>
<evidence type="ECO:0000313" key="14">
    <source>
        <dbReference type="Proteomes" id="UP000494040"/>
    </source>
</evidence>
<comment type="subunit">
    <text evidence="12">Component of the TIM23 complex.</text>
</comment>
<reference evidence="13" key="1">
    <citation type="submission" date="2022-01" db="UniProtKB">
        <authorList>
            <consortium name="EnsemblMetazoa"/>
        </authorList>
    </citation>
    <scope>IDENTIFICATION</scope>
</reference>
<keyword evidence="6 12" id="KW-0653">Protein transport</keyword>
<dbReference type="EnsemblMetazoa" id="XM_014396215.2">
    <property type="protein sequence ID" value="XP_014251701.1"/>
    <property type="gene ID" value="LOC106667924"/>
</dbReference>
<comment type="similarity">
    <text evidence="2 12">Belongs to the TIM21 family.</text>
</comment>
<evidence type="ECO:0000256" key="3">
    <source>
        <dbReference type="ARBA" id="ARBA00020726"/>
    </source>
</evidence>
<keyword evidence="11 12" id="KW-0472">Membrane</keyword>
<keyword evidence="9 12" id="KW-0811">Translocation</keyword>
<keyword evidence="14" id="KW-1185">Reference proteome</keyword>
<evidence type="ECO:0000256" key="11">
    <source>
        <dbReference type="ARBA" id="ARBA00023136"/>
    </source>
</evidence>
<evidence type="ECO:0000256" key="2">
    <source>
        <dbReference type="ARBA" id="ARBA00010867"/>
    </source>
</evidence>
<dbReference type="OMA" id="WRFLYVE"/>
<evidence type="ECO:0000256" key="5">
    <source>
        <dbReference type="ARBA" id="ARBA00022692"/>
    </source>
</evidence>
<evidence type="ECO:0000313" key="13">
    <source>
        <dbReference type="EnsemblMetazoa" id="XP_014251701.1"/>
    </source>
</evidence>
<feature type="transmembrane region" description="Helical" evidence="12">
    <location>
        <begin position="77"/>
        <end position="98"/>
    </location>
</feature>
<keyword evidence="8 12" id="KW-1133">Transmembrane helix</keyword>
<comment type="function">
    <text evidence="12">Essential component of the TIM23 complex, a complex that mediates the translocation of transit peptide-containing proteins across the mitochondrial inner membrane.</text>
</comment>
<evidence type="ECO:0000256" key="7">
    <source>
        <dbReference type="ARBA" id="ARBA00022946"/>
    </source>
</evidence>
<sequence length="225" mass="25640">MQHLCLFGQLRRISPSPLAQVRFLTLSTVGKRKAITPTAQAPQNVRLYSDKKGLVSHEGSDVSTNVKEIVKETTKTVSYSVVILAGVSVTAMLFYVIFKELFSSKSPNNVYAKAFDRCTRETKVLDALGEPIKGFGEENRRGRRRHVSHTLYEVNGVVHMRMRFYLKGSRKSATAHLEVKENENGDYEYRYLFIQLDDYPRTVIVIEDNRHDNSKVLTPSPEIML</sequence>
<evidence type="ECO:0000256" key="8">
    <source>
        <dbReference type="ARBA" id="ARBA00022989"/>
    </source>
</evidence>
<dbReference type="GO" id="GO:0030150">
    <property type="term" value="P:protein import into mitochondrial matrix"/>
    <property type="evidence" value="ECO:0007669"/>
    <property type="project" value="UniProtKB-UniRule"/>
</dbReference>
<keyword evidence="7" id="KW-0809">Transit peptide</keyword>
<dbReference type="FunFam" id="3.10.450.320:FF:000001">
    <property type="entry name" value="Mitochondrial import inner membrane translocase subunit Tim21"/>
    <property type="match status" value="1"/>
</dbReference>
<dbReference type="KEGG" id="clec:106667924"/>
<proteinExistence type="inferred from homology"/>
<evidence type="ECO:0000256" key="9">
    <source>
        <dbReference type="ARBA" id="ARBA00023010"/>
    </source>
</evidence>
<evidence type="ECO:0000256" key="1">
    <source>
        <dbReference type="ARBA" id="ARBA00004304"/>
    </source>
</evidence>
<dbReference type="OrthoDB" id="436405at2759"/>
<dbReference type="AlphaFoldDB" id="A0A8I6TFA4"/>
<evidence type="ECO:0000256" key="12">
    <source>
        <dbReference type="RuleBase" id="RU367142"/>
    </source>
</evidence>
<dbReference type="Pfam" id="PF08294">
    <property type="entry name" value="TIM21"/>
    <property type="match status" value="1"/>
</dbReference>
<evidence type="ECO:0000256" key="4">
    <source>
        <dbReference type="ARBA" id="ARBA00022448"/>
    </source>
</evidence>
<keyword evidence="10 12" id="KW-0496">Mitochondrion</keyword>
<dbReference type="PANTHER" id="PTHR13032:SF6">
    <property type="entry name" value="MITOCHONDRIAL IMPORT INNER MEMBRANE TRANSLOCASE SUBUNIT TIM21"/>
    <property type="match status" value="1"/>
</dbReference>
<accession>A0A8I6TFA4</accession>
<dbReference type="RefSeq" id="XP_014251701.1">
    <property type="nucleotide sequence ID" value="XM_014396215.2"/>
</dbReference>
<dbReference type="InterPro" id="IPR013261">
    <property type="entry name" value="Tim21"/>
</dbReference>
<dbReference type="GeneID" id="106667924"/>
<organism evidence="13 14">
    <name type="scientific">Cimex lectularius</name>
    <name type="common">Bed bug</name>
    <name type="synonym">Acanthia lectularia</name>
    <dbReference type="NCBI Taxonomy" id="79782"/>
    <lineage>
        <taxon>Eukaryota</taxon>
        <taxon>Metazoa</taxon>
        <taxon>Ecdysozoa</taxon>
        <taxon>Arthropoda</taxon>
        <taxon>Hexapoda</taxon>
        <taxon>Insecta</taxon>
        <taxon>Pterygota</taxon>
        <taxon>Neoptera</taxon>
        <taxon>Paraneoptera</taxon>
        <taxon>Hemiptera</taxon>
        <taxon>Heteroptera</taxon>
        <taxon>Panheteroptera</taxon>
        <taxon>Cimicomorpha</taxon>
        <taxon>Cimicidae</taxon>
        <taxon>Cimex</taxon>
    </lineage>
</organism>
<evidence type="ECO:0000256" key="6">
    <source>
        <dbReference type="ARBA" id="ARBA00022927"/>
    </source>
</evidence>
<dbReference type="Proteomes" id="UP000494040">
    <property type="component" value="Unassembled WGS sequence"/>
</dbReference>
<keyword evidence="4 12" id="KW-0813">Transport</keyword>
<dbReference type="PANTHER" id="PTHR13032">
    <property type="entry name" value="MITOCHONDRIAL IMPORT INNER MEMBRANE TRANSLOCASE SUBUNIT TIM21"/>
    <property type="match status" value="1"/>
</dbReference>
<dbReference type="GO" id="GO:0005744">
    <property type="term" value="C:TIM23 mitochondrial import inner membrane translocase complex"/>
    <property type="evidence" value="ECO:0007669"/>
    <property type="project" value="UniProtKB-UniRule"/>
</dbReference>
<protein>
    <recommendedName>
        <fullName evidence="3 12">Mitochondrial import inner membrane translocase subunit Tim21</fullName>
    </recommendedName>
</protein>
<name>A0A8I6TFA4_CIMLE</name>